<dbReference type="InterPro" id="IPR036291">
    <property type="entry name" value="NAD(P)-bd_dom_sf"/>
</dbReference>
<dbReference type="RefSeq" id="WP_247233220.1">
    <property type="nucleotide sequence ID" value="NZ_JALKHS010000010.1"/>
</dbReference>
<keyword evidence="2 3" id="KW-0560">Oxidoreductase</keyword>
<comment type="similarity">
    <text evidence="1">Belongs to the short-chain dehydrogenases/reductases (SDR) family.</text>
</comment>
<dbReference type="InterPro" id="IPR020904">
    <property type="entry name" value="Sc_DH/Rdtase_CS"/>
</dbReference>
<dbReference type="PRINTS" id="PR00081">
    <property type="entry name" value="GDHRDH"/>
</dbReference>
<reference evidence="3 4" key="1">
    <citation type="submission" date="2022-04" db="EMBL/GenBank/DDBJ databases">
        <authorList>
            <person name="Huq M.A."/>
        </authorList>
    </citation>
    <scope>NUCLEOTIDE SEQUENCE [LARGE SCALE GENOMIC DNA]</scope>
    <source>
        <strain evidence="3 4">MAH-33</strain>
    </source>
</reference>
<keyword evidence="4" id="KW-1185">Reference proteome</keyword>
<dbReference type="PANTHER" id="PTHR43180:SF66">
    <property type="entry name" value="SHORT-CHAIN DEHYDROGENASE_REDUCTASE FAMILY PROTEIN"/>
    <property type="match status" value="1"/>
</dbReference>
<dbReference type="Proteomes" id="UP001203512">
    <property type="component" value="Unassembled WGS sequence"/>
</dbReference>
<gene>
    <name evidence="3" type="ORF">MU848_13465</name>
</gene>
<accession>A0ABT0DZU6</accession>
<protein>
    <submittedName>
        <fullName evidence="3">Glucose 1-dehydrogenase</fullName>
        <ecNumber evidence="3">1.1.1.47</ecNumber>
    </submittedName>
</protein>
<dbReference type="InterPro" id="IPR002347">
    <property type="entry name" value="SDR_fam"/>
</dbReference>
<dbReference type="PRINTS" id="PR00080">
    <property type="entry name" value="SDRFAMILY"/>
</dbReference>
<sequence>MDQEDMGEFSGKSVLITGAAGGFGRVLTSKLLEAGANIVLGDLNEAALAELAASLPGRIAWMRCDVTVEADQKALVDLAVATYGRLDIAINNAGGTSPMKSFLDTTEQDLDRNFALNAKSIFLGMKHQIAAMIDGGGGSIMNVASVAGIAGAPKNVAYGAAKHAVIGMTRTAAVEFARSNVRVNAVCPYFSLTPLVTQSNLIERKKQMEAAVPMKRLAEPEEVASAILALVSPSNSYLTGQAVAIDGGLTAF</sequence>
<dbReference type="GO" id="GO:0047936">
    <property type="term" value="F:glucose 1-dehydrogenase [NAD(P)+] activity"/>
    <property type="evidence" value="ECO:0007669"/>
    <property type="project" value="UniProtKB-EC"/>
</dbReference>
<dbReference type="Gene3D" id="3.40.50.720">
    <property type="entry name" value="NAD(P)-binding Rossmann-like Domain"/>
    <property type="match status" value="1"/>
</dbReference>
<dbReference type="NCBIfam" id="NF005559">
    <property type="entry name" value="PRK07231.1"/>
    <property type="match status" value="1"/>
</dbReference>
<dbReference type="SUPFAM" id="SSF51735">
    <property type="entry name" value="NAD(P)-binding Rossmann-fold domains"/>
    <property type="match status" value="1"/>
</dbReference>
<proteinExistence type="inferred from homology"/>
<name>A0ABT0DZU6_9SPHN</name>
<dbReference type="PANTHER" id="PTHR43180">
    <property type="entry name" value="3-OXOACYL-(ACYL-CARRIER-PROTEIN) REDUCTASE (AFU_ORTHOLOGUE AFUA_6G11210)"/>
    <property type="match status" value="1"/>
</dbReference>
<evidence type="ECO:0000256" key="1">
    <source>
        <dbReference type="ARBA" id="ARBA00006484"/>
    </source>
</evidence>
<evidence type="ECO:0000313" key="3">
    <source>
        <dbReference type="EMBL" id="MCK0532593.1"/>
    </source>
</evidence>
<evidence type="ECO:0000313" key="4">
    <source>
        <dbReference type="Proteomes" id="UP001203512"/>
    </source>
</evidence>
<dbReference type="EC" id="1.1.1.47" evidence="3"/>
<dbReference type="PROSITE" id="PS00061">
    <property type="entry name" value="ADH_SHORT"/>
    <property type="match status" value="1"/>
</dbReference>
<evidence type="ECO:0000256" key="2">
    <source>
        <dbReference type="ARBA" id="ARBA00023002"/>
    </source>
</evidence>
<dbReference type="Pfam" id="PF13561">
    <property type="entry name" value="adh_short_C2"/>
    <property type="match status" value="1"/>
</dbReference>
<dbReference type="CDD" id="cd05233">
    <property type="entry name" value="SDR_c"/>
    <property type="match status" value="1"/>
</dbReference>
<dbReference type="EMBL" id="JALKHS010000010">
    <property type="protein sequence ID" value="MCK0532593.1"/>
    <property type="molecule type" value="Genomic_DNA"/>
</dbReference>
<comment type="caution">
    <text evidence="3">The sequence shown here is derived from an EMBL/GenBank/DDBJ whole genome shotgun (WGS) entry which is preliminary data.</text>
</comment>
<organism evidence="3 4">
    <name type="scientific">Sphingobium agri</name>
    <dbReference type="NCBI Taxonomy" id="2933566"/>
    <lineage>
        <taxon>Bacteria</taxon>
        <taxon>Pseudomonadati</taxon>
        <taxon>Pseudomonadota</taxon>
        <taxon>Alphaproteobacteria</taxon>
        <taxon>Sphingomonadales</taxon>
        <taxon>Sphingomonadaceae</taxon>
        <taxon>Sphingobium</taxon>
    </lineage>
</organism>